<dbReference type="AlphaFoldDB" id="A0A8J3EZL3"/>
<sequence length="136" mass="16095">MTYKIDTILMQTMRALDRNIPRGYNYGVEINEEMSTNTTTYYRIEIEKRLSENYTARALINYDVTNKRVESVSFVNHRLHQRDWYGGVRILRGSKKLTLRHALQLMPESILLLDAKQACEANDLYVDMLRAERNYL</sequence>
<comment type="caution">
    <text evidence="1">The sequence shown here is derived from an EMBL/GenBank/DDBJ whole genome shotgun (WGS) entry which is preliminary data.</text>
</comment>
<reference evidence="1" key="1">
    <citation type="journal article" date="2014" name="Int. J. Syst. Evol. Microbiol.">
        <title>Complete genome sequence of Corynebacterium casei LMG S-19264T (=DSM 44701T), isolated from a smear-ripened cheese.</title>
        <authorList>
            <consortium name="US DOE Joint Genome Institute (JGI-PGF)"/>
            <person name="Walter F."/>
            <person name="Albersmeier A."/>
            <person name="Kalinowski J."/>
            <person name="Ruckert C."/>
        </authorList>
    </citation>
    <scope>NUCLEOTIDE SEQUENCE</scope>
    <source>
        <strain evidence="1">CCM 8606</strain>
    </source>
</reference>
<dbReference type="RefSeq" id="WP_188355744.1">
    <property type="nucleotide sequence ID" value="NZ_BMDH01000006.1"/>
</dbReference>
<proteinExistence type="predicted"/>
<evidence type="ECO:0000313" key="2">
    <source>
        <dbReference type="Proteomes" id="UP000619536"/>
    </source>
</evidence>
<dbReference type="EMBL" id="BMDH01000006">
    <property type="protein sequence ID" value="GGI15412.1"/>
    <property type="molecule type" value="Genomic_DNA"/>
</dbReference>
<organism evidence="1 2">
    <name type="scientific">Galliscardovia ingluviei</name>
    <dbReference type="NCBI Taxonomy" id="1769422"/>
    <lineage>
        <taxon>Bacteria</taxon>
        <taxon>Bacillati</taxon>
        <taxon>Actinomycetota</taxon>
        <taxon>Actinomycetes</taxon>
        <taxon>Bifidobacteriales</taxon>
        <taxon>Bifidobacteriaceae</taxon>
        <taxon>Galliscardovia</taxon>
    </lineage>
</organism>
<accession>A0A8J3EZL3</accession>
<protein>
    <submittedName>
        <fullName evidence="1">Uncharacterized protein</fullName>
    </submittedName>
</protein>
<keyword evidence="2" id="KW-1185">Reference proteome</keyword>
<evidence type="ECO:0000313" key="1">
    <source>
        <dbReference type="EMBL" id="GGI15412.1"/>
    </source>
</evidence>
<gene>
    <name evidence="1" type="ORF">GCM10007377_15770</name>
</gene>
<dbReference type="Proteomes" id="UP000619536">
    <property type="component" value="Unassembled WGS sequence"/>
</dbReference>
<reference evidence="1" key="2">
    <citation type="submission" date="2020-09" db="EMBL/GenBank/DDBJ databases">
        <authorList>
            <person name="Sun Q."/>
            <person name="Sedlacek I."/>
        </authorList>
    </citation>
    <scope>NUCLEOTIDE SEQUENCE</scope>
    <source>
        <strain evidence="1">CCM 8606</strain>
    </source>
</reference>
<name>A0A8J3EZL3_9BIFI</name>